<name>A0AA96J5X3_9FLAO</name>
<keyword evidence="4" id="KW-1185">Reference proteome</keyword>
<accession>A0AA96EYN8</accession>
<reference evidence="3 4" key="1">
    <citation type="submission" date="2023-09" db="EMBL/GenBank/DDBJ databases">
        <title>Flavobacterium sp. a novel bacteria isolate from Pepper rhizosphere.</title>
        <authorList>
            <person name="Peng Y."/>
            <person name="Lee J."/>
        </authorList>
    </citation>
    <scope>NUCLEOTIDE SEQUENCE [LARGE SCALE GENOMIC DNA]</scope>
    <source>
        <strain evidence="2">PMR2A8</strain>
        <strain evidence="3 4">PMTSA4</strain>
    </source>
</reference>
<evidence type="ECO:0000256" key="1">
    <source>
        <dbReference type="SAM" id="SignalP"/>
    </source>
</evidence>
<evidence type="ECO:0000313" key="2">
    <source>
        <dbReference type="EMBL" id="WNM18041.1"/>
    </source>
</evidence>
<evidence type="ECO:0000313" key="3">
    <source>
        <dbReference type="EMBL" id="WNM22093.1"/>
    </source>
</evidence>
<dbReference type="Proteomes" id="UP001304515">
    <property type="component" value="Chromosome"/>
</dbReference>
<feature type="signal peptide" evidence="1">
    <location>
        <begin position="1"/>
        <end position="19"/>
    </location>
</feature>
<accession>A0AA96J5X3</accession>
<keyword evidence="1" id="KW-0732">Signal</keyword>
<evidence type="ECO:0000313" key="4">
    <source>
        <dbReference type="Proteomes" id="UP001304515"/>
    </source>
</evidence>
<gene>
    <name evidence="3" type="ORF">RN605_01745</name>
    <name evidence="2" type="ORF">RN608_08445</name>
</gene>
<dbReference type="Pfam" id="PF13585">
    <property type="entry name" value="CHU_C"/>
    <property type="match status" value="1"/>
</dbReference>
<organism evidence="3 4">
    <name type="scientific">Flavobacterium capsici</name>
    <dbReference type="NCBI Taxonomy" id="3075618"/>
    <lineage>
        <taxon>Bacteria</taxon>
        <taxon>Pseudomonadati</taxon>
        <taxon>Bacteroidota</taxon>
        <taxon>Flavobacteriia</taxon>
        <taxon>Flavobacteriales</taxon>
        <taxon>Flavobacteriaceae</taxon>
        <taxon>Flavobacterium</taxon>
    </lineage>
</organism>
<dbReference type="KEGG" id="fcj:RN605_01745"/>
<dbReference type="NCBIfam" id="TIGR04131">
    <property type="entry name" value="Bac_Flav_CTERM"/>
    <property type="match status" value="1"/>
</dbReference>
<dbReference type="InterPro" id="IPR026341">
    <property type="entry name" value="T9SS_type_B"/>
</dbReference>
<protein>
    <submittedName>
        <fullName evidence="3">T9SS type B sorting domain-containing protein</fullName>
    </submittedName>
</protein>
<dbReference type="EMBL" id="CP134890">
    <property type="protein sequence ID" value="WNM22093.1"/>
    <property type="molecule type" value="Genomic_DNA"/>
</dbReference>
<dbReference type="RefSeq" id="WP_313321691.1">
    <property type="nucleotide sequence ID" value="NZ_CP134878.1"/>
</dbReference>
<proteinExistence type="predicted"/>
<feature type="chain" id="PRO_5044705439" evidence="1">
    <location>
        <begin position="20"/>
        <end position="2872"/>
    </location>
</feature>
<sequence>MKIKKLLFICLFVVFNLNSQNLLTNSGFESGSSGFGFVTNGAGYTQLYFPFSGNSVPGNFAVTNFPKTINNTDFILTGDRTSGTGKMLIIDGNTTAGNPRFWAAGNTGAGITGLTIGTTYTFSYWVRSVSNLVTNPATQANISIQITGGNAVTLLTGNALAPLPVQGWRHVVYSFVATAATVQIEMWNTNTSAVGNDFAIDDLMLTSSLVLSSNVTNAACSTAADGGITLTAFGGTPPYVNYTIAGPVNQNNATGIFTNLPPGVYTATVTDSTLPTALTTTLTNIVVGPELTVTGQTPICVGNSSVLEASGSSSGYTWTASPADPSLTTPNIANPTVSPTVTTTYTVSSTIGSCAPITKTFVVTVNPLPIVSAPTNQTICPGNSAVITITGTPSSTVTITNTLGNTYAVTIGAGGTGTFTTPILQSTQTYTVIKIKNFFTQCERFYTGMSFTITVVPNGCATVATVPAPGTLPLDLTLCTVGECRTLQANVSPVPSTTSYSASSIPYCPYPFNGPSYNVVAITSGDDFWSPIVNLPFNFCFYGQNYTSCNIGTNGLITFRPVTAGGFCAWPATSVPIANVTNQSQSIFGVFQDTDMSVPPTAVDGSVNWKLEGTYPCRKLIVNFYNLGQWNSTGSAPGLQTSQIVLYEVSNIIEVFVQRRVAGTPWAGSGLIGLIGGSGAQSIAAPGRDTGAWSATNEAWRFTPTGPPVPVIIKWFEGITQIGTGPTITVCPTATTTYTLNAEYTICNVQQTATSNVTLNVNPDVTNAPTDLTQCSPNNIFDLTQNTSTILGSLDPNDYEITYHLTQNEAQSLANPIPNDTAYTALSNGQTIYAAIFLTAYGCIIVKPFQLFMPNCNPTPVIPPDLTLCENSIGSGNATFDFTPQIPIILGTNSASDYTISFHTSQTGADNNTGIISPFNAYLGTDGQIIYIRFVDNSSGGSNTTAFFTLHVNPLPSATISGATSICSGQTATISFTGTPNAVINFSAGSVTLDAAGTGSYTTPALTATTNYSLIDVTNPTTGCSSAYTDSVTVTVLPLPTATISGTTAVCVGDPSPSITFTGANSTAPYTFNYTLNTVAQTPVTTAAGSTYTLPVSTATAGTFTYELVNVSSSTTPSCSQNQTGTATVTVNPLPTAAISGTTTICSGNTATITFTGTPNAIVTYNTVGPPSPITLDATGNATLTTPVLTSSVAYNLISVTNPTTNCTQLVGGSAVVTVVPLPTATISGTTTVCQGAVSPNITFTGANGTAPYTFTYTDPAGATQTITTTAGNSITLPVSTATPGIYPYQLVSVSSSTTPACSQPQTGTATVTVNPMPTATIAGTQAVCLNSTPDPQIVFTGANGVQPYTFTYLDENGTTQTIQSTGGNTAVINVPTTTAGIFNYNLVSVSSASTPACAQPQSGSATVTVNTAPVINTPTAYEVCDDNNDGFSCLFDLTTKNAEISTDPNVVITYHETSTDATTGANPITTSTYCNIDPGTQTLYVRAYFVGTSMCYSTTTLQLIVHPRPLPNPVITDYELCDYNNPGDGVEVFTLNTKTVEIANGQTGVTVTYYLTQADAIAQTNPLPNSYTNTSSPQQIWINISNNTTGCNSVASFNLVVNPLPATAVPLPIFECSNGAVTTATFDLTVNEGVTTAGATGVIVTYYNTFADANAQPPTNAIATPTTYLGNDNETVYIRVEYTATGCYSITTQLLRVTQGPVAITPQPLQYCDPNNDGFGTFDLDSTINEIAGGSLPAGVTVSFHETPTDALLGANPLVSPYANIDPWTQTIYVKVFYTTTGCSNYVELQLIVNPTPEATEPDDLHLCDYTGAVGYEPFNLTLVIPQVLGSIDPSTHTVTFYTSLADAQTPSNAITNVASYINSVIDQQTIYVRVETTATGCFDIVDFDIIVDPLPNSTQPNYPQYSLCDNDQSLIGYEVFDLQSQVANILLGQTGMSVHFYPSLTDAQNDTNEITNLSYQNAIIYVQTLGIRITNDATGCYVISTMDIRVEPLPTPIPPTQPYTVCDDDQDGFAQFDLNTLTTDILQGANYTLTFHETLTNAQTGDNPLPMLYTNINPFVQIIYVRAEDPTTGCIGITTVELNVNPSPEAITGLPNIEICDTDSNTQNGQTIVNLAQQTPLVLAQQPLPASAYTVTYYTSQTLAEQGSLPIMNVTNYTNTTNPQTIWVRVENIASKCYNIGSFQIIVGTPLVVATPQPINECDDDANPNDQHTNFDLTVRQITALPGYTINYYPSLAEAQTGTNQITTPTNYINVPAAVQTLGVEIISPQGCKSYTTLNIRVLPIPTPRTNPATLAAVCENATGSGQATVDLTATAAYIANGDPNVALHYFYTQSDLENNVNEILTPTAALVGDPSIAGTTINQVQYIYIAVSSTQNFDYTSRPCYKMVEQGFIINPLPVVDIVGTNNEYQVCEDDASGVNDGFEVFDLTSQVADLLEGNTTTPTSNYSVAFYLDAAATTPVPNPSAYTNISNPQPIYVVITNTTTGCTSDIGTFNILVNPKPIVATLLDDFESCDTDGVNDGMMFYDNNPLGLGDYIDDILGATQAPTDYTVEFYLSQADAEAGISANAIQNLSTYQVQTGTYWIRVTNNATGCYILDDFNVVIEQLAEPLITTNTGSAIACVDWNTTAVNNNLILDSNVANAANYTFEWYADGVLLSETGPTLAVTDISVDQVVYSVIATSITPANLGCASEEVFFTVVRSGPAANLTYTVTNAFSDTQIITVTNDGYGIYHYSLDDGPILDNGGIFTDVTLGEHTVYVWDVRDVNGYSCGVQSISGVQIIDYPHYFTPNGDGFNDTWNIVGLEGQPGAKIYIFDRYGKLLKQISSTSAGWDGTYNGALLPSTDYWFTVDYLEGGAMKQFRAHFSLKR</sequence>
<dbReference type="EMBL" id="CP134878">
    <property type="protein sequence ID" value="WNM18041.1"/>
    <property type="molecule type" value="Genomic_DNA"/>
</dbReference>